<organism evidence="1 2">
    <name type="scientific">Scortum barcoo</name>
    <name type="common">barcoo grunter</name>
    <dbReference type="NCBI Taxonomy" id="214431"/>
    <lineage>
        <taxon>Eukaryota</taxon>
        <taxon>Metazoa</taxon>
        <taxon>Chordata</taxon>
        <taxon>Craniata</taxon>
        <taxon>Vertebrata</taxon>
        <taxon>Euteleostomi</taxon>
        <taxon>Actinopterygii</taxon>
        <taxon>Neopterygii</taxon>
        <taxon>Teleostei</taxon>
        <taxon>Neoteleostei</taxon>
        <taxon>Acanthomorphata</taxon>
        <taxon>Eupercaria</taxon>
        <taxon>Centrarchiformes</taxon>
        <taxon>Terapontoidei</taxon>
        <taxon>Terapontidae</taxon>
        <taxon>Scortum</taxon>
    </lineage>
</organism>
<dbReference type="Proteomes" id="UP000831701">
    <property type="component" value="Chromosome 16"/>
</dbReference>
<sequence length="755" mass="84433">FCSSSSSPSFQPIRSQIPIPTAHVMPSTAGAPASKPTSCVQEDSLSSLEGHRSSSGSRTPSGSTSKSSSLSKSASSPNLDAQVGVGGDPVGPKPDCLSRYRSLVNGLDHSLFPSDHTRVDEAQRFDTPAVEPTLNQSALLGGLCPDVRLRLQTTGIRDASDCVSEAYRGGMEHSYKVLPEARPGVPGTAETSNQRGSQPGAAGSPGVYANPLSLQTQALLREHAGSKGYEPLRQDRCSEMSSWQQQQQHKQQLESLRLQVEQMQLMSAGVGQYPSLYSTPTHSESGKWDALVKASESLLKEKELIIERQVQKQHMAQLEQRLRESELQVHGALLGRGASYSDMCMLRLQEAQRENVFLRAQFAERSDCAALEKAEAERRLGAVEAETRRLTESLKETCERHAEEMKKQEERIRSRDKHISNLKKKCQKESELKRENQQRIETLERYLADLPTLEDYQSQNKQLLEAEHHAAELQERVREMEASVETTRSQLREKDAQLEEQKRKERDLLTTITEYARSLSDNNVPASPMQQRVQQGLEDGARLPSLDIERLRGENNALKEEQQRLKKVIEKQHRMMEQLGSQIQALEEQISQEESSSQALREEVLAKEQNVLELHTAMKELSAQNQELMEQNLTLQEQMSDPEQRSTSQASSALQPAGARLTQKLHAEIASCLSDLRSLCSILTQRAQGQDPNLSLLLGLTSPPPVAEQTEDWMSPEVLQKKLVEAQQLRRDVEELRNVILDRYAQDMGENCITQ</sequence>
<evidence type="ECO:0000313" key="2">
    <source>
        <dbReference type="Proteomes" id="UP000831701"/>
    </source>
</evidence>
<comment type="caution">
    <text evidence="1">The sequence shown here is derived from an EMBL/GenBank/DDBJ whole genome shotgun (WGS) entry which is preliminary data.</text>
</comment>
<accession>A0ACB8VZ69</accession>
<keyword evidence="2" id="KW-1185">Reference proteome</keyword>
<protein>
    <submittedName>
        <fullName evidence="1">Uncharacterized protein</fullName>
    </submittedName>
</protein>
<proteinExistence type="predicted"/>
<evidence type="ECO:0000313" key="1">
    <source>
        <dbReference type="EMBL" id="KAI3360873.1"/>
    </source>
</evidence>
<gene>
    <name evidence="1" type="ORF">L3Q82_013088</name>
</gene>
<reference evidence="1" key="1">
    <citation type="submission" date="2022-04" db="EMBL/GenBank/DDBJ databases">
        <title>Jade perch genome.</title>
        <authorList>
            <person name="Chao B."/>
        </authorList>
    </citation>
    <scope>NUCLEOTIDE SEQUENCE</scope>
    <source>
        <strain evidence="1">CB-2022</strain>
    </source>
</reference>
<feature type="non-terminal residue" evidence="1">
    <location>
        <position position="1"/>
    </location>
</feature>
<name>A0ACB8VZ69_9TELE</name>
<dbReference type="EMBL" id="CM041546">
    <property type="protein sequence ID" value="KAI3360873.1"/>
    <property type="molecule type" value="Genomic_DNA"/>
</dbReference>